<accession>A0A5C2SGC6</accession>
<protein>
    <recommendedName>
        <fullName evidence="1">F-box domain-containing protein</fullName>
    </recommendedName>
</protein>
<gene>
    <name evidence="2" type="ORF">L227DRAFT_438557</name>
</gene>
<dbReference type="InterPro" id="IPR036047">
    <property type="entry name" value="F-box-like_dom_sf"/>
</dbReference>
<keyword evidence="3" id="KW-1185">Reference proteome</keyword>
<organism evidence="2 3">
    <name type="scientific">Lentinus tigrinus ALCF2SS1-6</name>
    <dbReference type="NCBI Taxonomy" id="1328759"/>
    <lineage>
        <taxon>Eukaryota</taxon>
        <taxon>Fungi</taxon>
        <taxon>Dikarya</taxon>
        <taxon>Basidiomycota</taxon>
        <taxon>Agaricomycotina</taxon>
        <taxon>Agaricomycetes</taxon>
        <taxon>Polyporales</taxon>
        <taxon>Polyporaceae</taxon>
        <taxon>Lentinus</taxon>
    </lineage>
</organism>
<evidence type="ECO:0000313" key="2">
    <source>
        <dbReference type="EMBL" id="RPD62855.1"/>
    </source>
</evidence>
<dbReference type="Proteomes" id="UP000313359">
    <property type="component" value="Unassembled WGS sequence"/>
</dbReference>
<dbReference type="InterPro" id="IPR001810">
    <property type="entry name" value="F-box_dom"/>
</dbReference>
<dbReference type="AlphaFoldDB" id="A0A5C2SGC6"/>
<reference evidence="2" key="1">
    <citation type="journal article" date="2018" name="Genome Biol. Evol.">
        <title>Genomics and development of Lentinus tigrinus, a white-rot wood-decaying mushroom with dimorphic fruiting bodies.</title>
        <authorList>
            <person name="Wu B."/>
            <person name="Xu Z."/>
            <person name="Knudson A."/>
            <person name="Carlson A."/>
            <person name="Chen N."/>
            <person name="Kovaka S."/>
            <person name="LaButti K."/>
            <person name="Lipzen A."/>
            <person name="Pennachio C."/>
            <person name="Riley R."/>
            <person name="Schakwitz W."/>
            <person name="Umezawa K."/>
            <person name="Ohm R.A."/>
            <person name="Grigoriev I.V."/>
            <person name="Nagy L.G."/>
            <person name="Gibbons J."/>
            <person name="Hibbett D."/>
        </authorList>
    </citation>
    <scope>NUCLEOTIDE SEQUENCE [LARGE SCALE GENOMIC DNA]</scope>
    <source>
        <strain evidence="2">ALCF2SS1-6</strain>
    </source>
</reference>
<evidence type="ECO:0000313" key="3">
    <source>
        <dbReference type="Proteomes" id="UP000313359"/>
    </source>
</evidence>
<dbReference type="OrthoDB" id="2748248at2759"/>
<sequence length="597" mass="67583">MGNYHAQVYEAYLVEEEQAKFAGLRSAELQYMASSMLRVYEEEILVLQKRIREIKSIYNSGASINELLPNELLMQIFREVNPRAKPVDALRLTHVCRSWRLLLHGDRIFWTDFLDPYEEIVGRGGKDLPTVRMAFERSAPVPGLRFTLTGAFLPSLRSISTRHVSRISTLALDCTAARSWDMHAFFDLQFPHLEDLSVWLMCKEARVPANPSLPAPSLRRLRTNCVTFALRWIKPSLHEVTIGQRWKGWNNKDDISSAPCCTLRETDHLWSALRATCVSLKELRLHRCISGAATRPRDPPLDLPSLENLVIIAKGPHTVCALLQCMKLPATAKVTLVSRHRYYEVGSPVHGAGVPCIRDIGAVSIHIKPHSQNSGDLVYRYLVEGHKQVSDQGFDVPLKLYSYVHGSPREISMDISRFFQSAMSVFLPHMISRLTLCCTDPFPPDVNKGWLWLFQQFPYILHLDINIPSSADVFVALAEEGVLPQLRYLTLHTDTDSTAVADETMVSVLAERASRGLRLQDFKFVRRAYSEEESRAVMPMPEIAWLLVLRLETIIPRFSFHVEWGPRGHSGIKGSQSLQSSAQQARSLFLTLLASSS</sequence>
<dbReference type="EMBL" id="ML122258">
    <property type="protein sequence ID" value="RPD62855.1"/>
    <property type="molecule type" value="Genomic_DNA"/>
</dbReference>
<evidence type="ECO:0000259" key="1">
    <source>
        <dbReference type="Pfam" id="PF12937"/>
    </source>
</evidence>
<dbReference type="SUPFAM" id="SSF81383">
    <property type="entry name" value="F-box domain"/>
    <property type="match status" value="1"/>
</dbReference>
<dbReference type="Pfam" id="PF12937">
    <property type="entry name" value="F-box-like"/>
    <property type="match status" value="1"/>
</dbReference>
<feature type="domain" description="F-box" evidence="1">
    <location>
        <begin position="67"/>
        <end position="112"/>
    </location>
</feature>
<proteinExistence type="predicted"/>
<name>A0A5C2SGC6_9APHY</name>
<dbReference type="Gene3D" id="1.20.1280.50">
    <property type="match status" value="1"/>
</dbReference>